<evidence type="ECO:0000313" key="9">
    <source>
        <dbReference type="EMBL" id="KAI1705494.1"/>
    </source>
</evidence>
<feature type="transmembrane region" description="Helical" evidence="7">
    <location>
        <begin position="106"/>
        <end position="127"/>
    </location>
</feature>
<sequence>MTSLNSSTLEPHAKMDATRLFLYHLHGGSFVVAYLLFVSVAVVSARYIRQVAPNRNIMGLPIWFLLHRALTIIAMVLMLVGLGSIIIGRRWRWPGLNIFRWSAGTWHILVGSLSVLLATSQVVWAQMRPSECDPRRPRFVLFHRTFGSLSFILAVAAFWLVSSKVLRNGNKETLLLGGGIFLATFLIEIAIMELLRKRLIERRKDANLDPEAVEATNYIQVRLLHVTVVYVLVSIAITVILLCLIF</sequence>
<protein>
    <submittedName>
        <fullName evidence="9">Eukaryotic cytochrome b561 domain-containing protein</fullName>
    </submittedName>
</protein>
<evidence type="ECO:0000313" key="10">
    <source>
        <dbReference type="Proteomes" id="UP001201812"/>
    </source>
</evidence>
<evidence type="ECO:0000256" key="4">
    <source>
        <dbReference type="ARBA" id="ARBA00022982"/>
    </source>
</evidence>
<evidence type="ECO:0000256" key="2">
    <source>
        <dbReference type="ARBA" id="ARBA00022448"/>
    </source>
</evidence>
<feature type="transmembrane region" description="Helical" evidence="7">
    <location>
        <begin position="139"/>
        <end position="161"/>
    </location>
</feature>
<dbReference type="SMART" id="SM00665">
    <property type="entry name" value="B561"/>
    <property type="match status" value="1"/>
</dbReference>
<keyword evidence="6 7" id="KW-0472">Membrane</keyword>
<keyword evidence="4" id="KW-0249">Electron transport</keyword>
<feature type="transmembrane region" description="Helical" evidence="7">
    <location>
        <begin position="173"/>
        <end position="195"/>
    </location>
</feature>
<dbReference type="InterPro" id="IPR006593">
    <property type="entry name" value="Cyt_b561/ferric_Rdtase_TM"/>
</dbReference>
<feature type="domain" description="Cytochrome b561" evidence="8">
    <location>
        <begin position="1"/>
        <end position="201"/>
    </location>
</feature>
<reference evidence="9" key="1">
    <citation type="submission" date="2022-01" db="EMBL/GenBank/DDBJ databases">
        <title>Genome Sequence Resource for Two Populations of Ditylenchus destructor, the Migratory Endoparasitic Phytonematode.</title>
        <authorList>
            <person name="Zhang H."/>
            <person name="Lin R."/>
            <person name="Xie B."/>
        </authorList>
    </citation>
    <scope>NUCLEOTIDE SEQUENCE</scope>
    <source>
        <strain evidence="9">BazhouSP</strain>
    </source>
</reference>
<evidence type="ECO:0000256" key="3">
    <source>
        <dbReference type="ARBA" id="ARBA00022692"/>
    </source>
</evidence>
<keyword evidence="5 7" id="KW-1133">Transmembrane helix</keyword>
<feature type="transmembrane region" description="Helical" evidence="7">
    <location>
        <begin position="60"/>
        <end position="86"/>
    </location>
</feature>
<keyword evidence="2" id="KW-0813">Transport</keyword>
<comment type="subcellular location">
    <subcellularLocation>
        <location evidence="1">Membrane</location>
    </subcellularLocation>
</comment>
<evidence type="ECO:0000256" key="5">
    <source>
        <dbReference type="ARBA" id="ARBA00022989"/>
    </source>
</evidence>
<dbReference type="EMBL" id="JAKKPZ010000056">
    <property type="protein sequence ID" value="KAI1705494.1"/>
    <property type="molecule type" value="Genomic_DNA"/>
</dbReference>
<evidence type="ECO:0000259" key="8">
    <source>
        <dbReference type="PROSITE" id="PS50939"/>
    </source>
</evidence>
<evidence type="ECO:0000256" key="1">
    <source>
        <dbReference type="ARBA" id="ARBA00004370"/>
    </source>
</evidence>
<dbReference type="Pfam" id="PF03188">
    <property type="entry name" value="Cytochrom_B561"/>
    <property type="match status" value="1"/>
</dbReference>
<evidence type="ECO:0000256" key="7">
    <source>
        <dbReference type="SAM" id="Phobius"/>
    </source>
</evidence>
<gene>
    <name evidence="9" type="ORF">DdX_13634</name>
</gene>
<dbReference type="GO" id="GO:0016020">
    <property type="term" value="C:membrane"/>
    <property type="evidence" value="ECO:0007669"/>
    <property type="project" value="UniProtKB-SubCell"/>
</dbReference>
<comment type="caution">
    <text evidence="9">The sequence shown here is derived from an EMBL/GenBank/DDBJ whole genome shotgun (WGS) entry which is preliminary data.</text>
</comment>
<feature type="transmembrane region" description="Helical" evidence="7">
    <location>
        <begin position="20"/>
        <end position="48"/>
    </location>
</feature>
<dbReference type="Gene3D" id="1.20.120.1770">
    <property type="match status" value="1"/>
</dbReference>
<dbReference type="CDD" id="cd08760">
    <property type="entry name" value="Cyt_b561_FRRS1_like"/>
    <property type="match status" value="1"/>
</dbReference>
<evidence type="ECO:0000256" key="6">
    <source>
        <dbReference type="ARBA" id="ARBA00023136"/>
    </source>
</evidence>
<organism evidence="9 10">
    <name type="scientific">Ditylenchus destructor</name>
    <dbReference type="NCBI Taxonomy" id="166010"/>
    <lineage>
        <taxon>Eukaryota</taxon>
        <taxon>Metazoa</taxon>
        <taxon>Ecdysozoa</taxon>
        <taxon>Nematoda</taxon>
        <taxon>Chromadorea</taxon>
        <taxon>Rhabditida</taxon>
        <taxon>Tylenchina</taxon>
        <taxon>Tylenchomorpha</taxon>
        <taxon>Sphaerularioidea</taxon>
        <taxon>Anguinidae</taxon>
        <taxon>Anguininae</taxon>
        <taxon>Ditylenchus</taxon>
    </lineage>
</organism>
<name>A0AAD4QWE6_9BILA</name>
<dbReference type="Proteomes" id="UP001201812">
    <property type="component" value="Unassembled WGS sequence"/>
</dbReference>
<feature type="transmembrane region" description="Helical" evidence="7">
    <location>
        <begin position="223"/>
        <end position="245"/>
    </location>
</feature>
<accession>A0AAD4QWE6</accession>
<keyword evidence="10" id="KW-1185">Reference proteome</keyword>
<dbReference type="AlphaFoldDB" id="A0AAD4QWE6"/>
<proteinExistence type="predicted"/>
<keyword evidence="3 7" id="KW-0812">Transmembrane</keyword>
<dbReference type="PROSITE" id="PS50939">
    <property type="entry name" value="CYTOCHROME_B561"/>
    <property type="match status" value="1"/>
</dbReference>